<dbReference type="RefSeq" id="WP_045799656.1">
    <property type="nucleotide sequence ID" value="NZ_LAOJ01000001.1"/>
</dbReference>
<reference evidence="1 2" key="1">
    <citation type="submission" date="2015-02" db="EMBL/GenBank/DDBJ databases">
        <title>Genome Sequencing of Rickettsiales.</title>
        <authorList>
            <person name="Daugherty S.C."/>
            <person name="Su Q."/>
            <person name="Abolude K."/>
            <person name="Beier-Sexton M."/>
            <person name="Carlyon J.A."/>
            <person name="Carter R."/>
            <person name="Day N.P."/>
            <person name="Dumler S.J."/>
            <person name="Dyachenko V."/>
            <person name="Godinez A."/>
            <person name="Kurtti T.J."/>
            <person name="Lichay M."/>
            <person name="Mullins K.E."/>
            <person name="Ott S."/>
            <person name="Pappas-Brown V."/>
            <person name="Paris D.H."/>
            <person name="Patel P."/>
            <person name="Richards A.L."/>
            <person name="Sadzewicz L."/>
            <person name="Sears K."/>
            <person name="Seidman D."/>
            <person name="Sengamalay N."/>
            <person name="Stenos J."/>
            <person name="Tallon L.J."/>
            <person name="Vincent G."/>
            <person name="Fraser C.M."/>
            <person name="Munderloh U."/>
            <person name="Dunning-Hotopp J.C."/>
        </authorList>
    </citation>
    <scope>NUCLEOTIDE SEQUENCE [LARGE SCALE GENOMIC DNA]</scope>
    <source>
        <strain evidence="1 2">RML Mogi</strain>
    </source>
</reference>
<name>A0A0F3QIG9_RICBE</name>
<dbReference type="AlphaFoldDB" id="A0A0F3QIG9"/>
<sequence>MAIKLQEAQHEVRSKDKENDLIQLLRNDLKKTKNYLVQGLINEGFKKKEINVNDPDVKKTIENLIYFDPDDPKNISSDPSKKNDVKSIIATIKNNNKQIAKWEKEGYNPQAFKEIKEEMEKLPKQLEMELSSQKNVDNLVNERIKNRIFMYANFAKENQPIFKDEKDALINKISKYVEISQDTVSVLLQNEKLLDPLVRQITKNASDFFGKDGANVKNVCVLDEKKLTDENILKFTYETNHAIKSFESVQKGINNLDVTKNKQVTKTLLSKLDTDYITKYNNTIINELQAVSNKGTSFLEKIQAVFTGKDYLGEKLDNILDTHIKANNKHIDNKITTLSKGLKNNEFVMGLKHFIDENTKKISDNSKLRNVNLNEIHNNKAALVELRKINPHRFDQTVFEDSKRLALKSKPQNIKIDSPTATPNLSNKKFIVDCSFFIFCPIFLQN</sequence>
<protein>
    <submittedName>
        <fullName evidence="1">Uncharacterized protein</fullName>
    </submittedName>
</protein>
<organism evidence="1 2">
    <name type="scientific">Rickettsia bellii str. RML Mogi</name>
    <dbReference type="NCBI Taxonomy" id="1359194"/>
    <lineage>
        <taxon>Bacteria</taxon>
        <taxon>Pseudomonadati</taxon>
        <taxon>Pseudomonadota</taxon>
        <taxon>Alphaproteobacteria</taxon>
        <taxon>Rickettsiales</taxon>
        <taxon>Rickettsiaceae</taxon>
        <taxon>Rickettsieae</taxon>
        <taxon>Rickettsia</taxon>
        <taxon>belli group</taxon>
    </lineage>
</organism>
<comment type="caution">
    <text evidence="1">The sequence shown here is derived from an EMBL/GenBank/DDBJ whole genome shotgun (WGS) entry which is preliminary data.</text>
</comment>
<dbReference type="EMBL" id="LAOJ01000001">
    <property type="protein sequence ID" value="KJV91951.1"/>
    <property type="molecule type" value="Genomic_DNA"/>
</dbReference>
<gene>
    <name evidence="1" type="ORF">RBEMOGI_0569</name>
</gene>
<evidence type="ECO:0000313" key="2">
    <source>
        <dbReference type="Proteomes" id="UP000033689"/>
    </source>
</evidence>
<accession>A0A0F3QIG9</accession>
<dbReference type="PATRIC" id="fig|1359194.3.peg.579"/>
<evidence type="ECO:0000313" key="1">
    <source>
        <dbReference type="EMBL" id="KJV91951.1"/>
    </source>
</evidence>
<dbReference type="Proteomes" id="UP000033689">
    <property type="component" value="Unassembled WGS sequence"/>
</dbReference>
<proteinExistence type="predicted"/>